<dbReference type="InterPro" id="IPR038577">
    <property type="entry name" value="GT10-like_C_sf"/>
</dbReference>
<name>A0AAV3ZN03_9GAST</name>
<evidence type="ECO:0000256" key="2">
    <source>
        <dbReference type="ARBA" id="ARBA00004922"/>
    </source>
</evidence>
<dbReference type="Proteomes" id="UP000735302">
    <property type="component" value="Unassembled WGS sequence"/>
</dbReference>
<reference evidence="9 10" key="1">
    <citation type="journal article" date="2021" name="Elife">
        <title>Chloroplast acquisition without the gene transfer in kleptoplastic sea slugs, Plakobranchus ocellatus.</title>
        <authorList>
            <person name="Maeda T."/>
            <person name="Takahashi S."/>
            <person name="Yoshida T."/>
            <person name="Shimamura S."/>
            <person name="Takaki Y."/>
            <person name="Nagai Y."/>
            <person name="Toyoda A."/>
            <person name="Suzuki Y."/>
            <person name="Arimoto A."/>
            <person name="Ishii H."/>
            <person name="Satoh N."/>
            <person name="Nishiyama T."/>
            <person name="Hasebe M."/>
            <person name="Maruyama T."/>
            <person name="Minagawa J."/>
            <person name="Obokata J."/>
            <person name="Shigenobu S."/>
        </authorList>
    </citation>
    <scope>NUCLEOTIDE SEQUENCE [LARGE SCALE GENOMIC DNA]</scope>
</reference>
<evidence type="ECO:0000256" key="7">
    <source>
        <dbReference type="RuleBase" id="RU003832"/>
    </source>
</evidence>
<dbReference type="EMBL" id="BLXT01002576">
    <property type="protein sequence ID" value="GFN95905.1"/>
    <property type="molecule type" value="Genomic_DNA"/>
</dbReference>
<comment type="pathway">
    <text evidence="2">Protein modification; protein glycosylation.</text>
</comment>
<evidence type="ECO:0000256" key="4">
    <source>
        <dbReference type="ARBA" id="ARBA00022676"/>
    </source>
</evidence>
<comment type="similarity">
    <text evidence="3 7">Belongs to the glycosyltransferase 10 family.</text>
</comment>
<dbReference type="GO" id="GO:0000139">
    <property type="term" value="C:Golgi membrane"/>
    <property type="evidence" value="ECO:0007669"/>
    <property type="project" value="UniProtKB-SubCell"/>
</dbReference>
<dbReference type="Pfam" id="PF00852">
    <property type="entry name" value="Glyco_transf_10"/>
    <property type="match status" value="1"/>
</dbReference>
<evidence type="ECO:0000256" key="3">
    <source>
        <dbReference type="ARBA" id="ARBA00008919"/>
    </source>
</evidence>
<keyword evidence="7" id="KW-0472">Membrane</keyword>
<evidence type="ECO:0000313" key="9">
    <source>
        <dbReference type="EMBL" id="GFN95905.1"/>
    </source>
</evidence>
<dbReference type="AlphaFoldDB" id="A0AAV3ZN03"/>
<dbReference type="InterPro" id="IPR001503">
    <property type="entry name" value="Glyco_trans_10"/>
</dbReference>
<accession>A0AAV3ZN03</accession>
<evidence type="ECO:0000313" key="10">
    <source>
        <dbReference type="Proteomes" id="UP000735302"/>
    </source>
</evidence>
<dbReference type="PANTHER" id="PTHR48438">
    <property type="entry name" value="ALPHA-(1,3)-FUCOSYLTRANSFERASE C-RELATED"/>
    <property type="match status" value="1"/>
</dbReference>
<evidence type="ECO:0000259" key="8">
    <source>
        <dbReference type="Pfam" id="PF00852"/>
    </source>
</evidence>
<dbReference type="GO" id="GO:0008417">
    <property type="term" value="F:fucosyltransferase activity"/>
    <property type="evidence" value="ECO:0007669"/>
    <property type="project" value="InterPro"/>
</dbReference>
<dbReference type="SUPFAM" id="SSF53756">
    <property type="entry name" value="UDP-Glycosyltransferase/glycogen phosphorylase"/>
    <property type="match status" value="1"/>
</dbReference>
<evidence type="ECO:0000256" key="1">
    <source>
        <dbReference type="ARBA" id="ARBA00004323"/>
    </source>
</evidence>
<dbReference type="InterPro" id="IPR055270">
    <property type="entry name" value="Glyco_tran_10_C"/>
</dbReference>
<feature type="domain" description="Fucosyltransferase C-terminal" evidence="8">
    <location>
        <begin position="2"/>
        <end position="147"/>
    </location>
</feature>
<evidence type="ECO:0000256" key="5">
    <source>
        <dbReference type="ARBA" id="ARBA00022679"/>
    </source>
</evidence>
<feature type="non-terminal residue" evidence="9">
    <location>
        <position position="1"/>
    </location>
</feature>
<protein>
    <recommendedName>
        <fullName evidence="7">Fucosyltransferase</fullName>
        <ecNumber evidence="7">2.4.1.-</ecNumber>
    </recommendedName>
</protein>
<keyword evidence="6 7" id="KW-0333">Golgi apparatus</keyword>
<keyword evidence="5 7" id="KW-0808">Transferase</keyword>
<gene>
    <name evidence="9" type="ORF">PoB_002241100</name>
</gene>
<dbReference type="GO" id="GO:0032580">
    <property type="term" value="C:Golgi cisterna membrane"/>
    <property type="evidence" value="ECO:0007669"/>
    <property type="project" value="UniProtKB-SubCell"/>
</dbReference>
<organism evidence="9 10">
    <name type="scientific">Plakobranchus ocellatus</name>
    <dbReference type="NCBI Taxonomy" id="259542"/>
    <lineage>
        <taxon>Eukaryota</taxon>
        <taxon>Metazoa</taxon>
        <taxon>Spiralia</taxon>
        <taxon>Lophotrochozoa</taxon>
        <taxon>Mollusca</taxon>
        <taxon>Gastropoda</taxon>
        <taxon>Heterobranchia</taxon>
        <taxon>Euthyneura</taxon>
        <taxon>Panpulmonata</taxon>
        <taxon>Sacoglossa</taxon>
        <taxon>Placobranchoidea</taxon>
        <taxon>Plakobranchidae</taxon>
        <taxon>Plakobranchus</taxon>
    </lineage>
</organism>
<comment type="caution">
    <text evidence="9">The sequence shown here is derived from an EMBL/GenBank/DDBJ whole genome shotgun (WGS) entry which is preliminary data.</text>
</comment>
<proteinExistence type="inferred from homology"/>
<comment type="subcellular location">
    <subcellularLocation>
        <location evidence="1">Golgi apparatus membrane</location>
        <topology evidence="1">Single-pass type II membrane protein</topology>
    </subcellularLocation>
    <subcellularLocation>
        <location evidence="7">Golgi apparatus</location>
        <location evidence="7">Golgi stack membrane</location>
        <topology evidence="7">Single-pass type II membrane protein</topology>
    </subcellularLocation>
</comment>
<keyword evidence="10" id="KW-1185">Reference proteome</keyword>
<dbReference type="Gene3D" id="3.40.50.11660">
    <property type="entry name" value="Glycosyl transferase family 10, C-terminal domain"/>
    <property type="match status" value="1"/>
</dbReference>
<keyword evidence="4 7" id="KW-0328">Glycosyltransferase</keyword>
<sequence>RHIDIDIYGGCGQLRCPKSQDAECEDQLTTTYKFYLSFENSICDDYVSEKFFRLFVRRLHVVPVVRGGADYARFFPRGAFVNAADFSNAADLALHLQKLSQDVDAYAKMLKEKDKLLALGHTLDWCDLCKKVHTDKDTKTIPDIKAWSHYEGVCRKPNDVV</sequence>
<dbReference type="EC" id="2.4.1.-" evidence="7"/>
<dbReference type="PANTHER" id="PTHR48438:SF1">
    <property type="entry name" value="ALPHA-(1,3)-FUCOSYLTRANSFERASE C-RELATED"/>
    <property type="match status" value="1"/>
</dbReference>
<keyword evidence="7" id="KW-0812">Transmembrane</keyword>
<evidence type="ECO:0000256" key="6">
    <source>
        <dbReference type="ARBA" id="ARBA00023034"/>
    </source>
</evidence>